<dbReference type="Proteomes" id="UP000053259">
    <property type="component" value="Unassembled WGS sequence"/>
</dbReference>
<organism evidence="3 4">
    <name type="scientific">Verruconis gallopava</name>
    <dbReference type="NCBI Taxonomy" id="253628"/>
    <lineage>
        <taxon>Eukaryota</taxon>
        <taxon>Fungi</taxon>
        <taxon>Dikarya</taxon>
        <taxon>Ascomycota</taxon>
        <taxon>Pezizomycotina</taxon>
        <taxon>Dothideomycetes</taxon>
        <taxon>Pleosporomycetidae</taxon>
        <taxon>Venturiales</taxon>
        <taxon>Sympoventuriaceae</taxon>
        <taxon>Verruconis</taxon>
    </lineage>
</organism>
<dbReference type="Gene3D" id="1.20.5.340">
    <property type="match status" value="1"/>
</dbReference>
<dbReference type="HOGENOM" id="CLU_104738_0_1_1"/>
<name>A0A0D1YRV2_9PEZI</name>
<evidence type="ECO:0000313" key="3">
    <source>
        <dbReference type="EMBL" id="KIW03352.1"/>
    </source>
</evidence>
<dbReference type="FunFam" id="1.20.5.340:FF:000001">
    <property type="entry name" value="Tropomyosin alpha-1 chain isoform 2"/>
    <property type="match status" value="1"/>
</dbReference>
<dbReference type="EMBL" id="KN847545">
    <property type="protein sequence ID" value="KIW03352.1"/>
    <property type="molecule type" value="Genomic_DNA"/>
</dbReference>
<sequence length="161" mass="18294">MDAIKKKMAALRVEADESAALAEELKAKVKQLEQENLAKEQEITSLTHKNQVLEAELEKAENRIKELKVAADEGGTATSHNENLTRKLQVLEEEAEQADRTLRETNEKLRQTDVKAGHYERKVQALEQSNAQWEAKFEEMAKKYADTKKELDDFVAEIGTI</sequence>
<dbReference type="AlphaFoldDB" id="A0A0D1YRV2"/>
<evidence type="ECO:0000256" key="1">
    <source>
        <dbReference type="ARBA" id="ARBA00023054"/>
    </source>
</evidence>
<dbReference type="FunFam" id="1.20.5.170:FF:000114">
    <property type="entry name" value="Tropomyosin"/>
    <property type="match status" value="1"/>
</dbReference>
<dbReference type="Pfam" id="PF00261">
    <property type="entry name" value="Tropomyosin"/>
    <property type="match status" value="1"/>
</dbReference>
<proteinExistence type="predicted"/>
<accession>A0A0D1YRV2</accession>
<dbReference type="InParanoid" id="A0A0D1YRV2"/>
<evidence type="ECO:0008006" key="5">
    <source>
        <dbReference type="Google" id="ProtNLM"/>
    </source>
</evidence>
<protein>
    <recommendedName>
        <fullName evidence="5">Tropomyosin</fullName>
    </recommendedName>
</protein>
<gene>
    <name evidence="3" type="ORF">PV09_05560</name>
</gene>
<keyword evidence="4" id="KW-1185">Reference proteome</keyword>
<dbReference type="VEuPathDB" id="FungiDB:PV09_05560"/>
<dbReference type="PANTHER" id="PTHR19269">
    <property type="entry name" value="TROPOMYOSIN"/>
    <property type="match status" value="1"/>
</dbReference>
<evidence type="ECO:0000313" key="4">
    <source>
        <dbReference type="Proteomes" id="UP000053259"/>
    </source>
</evidence>
<feature type="coiled-coil region" evidence="2">
    <location>
        <begin position="8"/>
        <end position="157"/>
    </location>
</feature>
<dbReference type="GeneID" id="27313533"/>
<evidence type="ECO:0000256" key="2">
    <source>
        <dbReference type="SAM" id="Coils"/>
    </source>
</evidence>
<dbReference type="RefSeq" id="XP_016213221.1">
    <property type="nucleotide sequence ID" value="XM_016359082.1"/>
</dbReference>
<reference evidence="3 4" key="1">
    <citation type="submission" date="2015-01" db="EMBL/GenBank/DDBJ databases">
        <title>The Genome Sequence of Ochroconis gallopava CBS43764.</title>
        <authorList>
            <consortium name="The Broad Institute Genomics Platform"/>
            <person name="Cuomo C."/>
            <person name="de Hoog S."/>
            <person name="Gorbushina A."/>
            <person name="Stielow B."/>
            <person name="Teixiera M."/>
            <person name="Abouelleil A."/>
            <person name="Chapman S.B."/>
            <person name="Priest M."/>
            <person name="Young S.K."/>
            <person name="Wortman J."/>
            <person name="Nusbaum C."/>
            <person name="Birren B."/>
        </authorList>
    </citation>
    <scope>NUCLEOTIDE SEQUENCE [LARGE SCALE GENOMIC DNA]</scope>
    <source>
        <strain evidence="3 4">CBS 43764</strain>
    </source>
</reference>
<dbReference type="InterPro" id="IPR000533">
    <property type="entry name" value="Tropomyosin"/>
</dbReference>
<keyword evidence="1 2" id="KW-0175">Coiled coil</keyword>
<dbReference type="SUPFAM" id="SSF57997">
    <property type="entry name" value="Tropomyosin"/>
    <property type="match status" value="1"/>
</dbReference>
<dbReference type="OrthoDB" id="128924at2759"/>
<dbReference type="STRING" id="253628.A0A0D1YRV2"/>